<feature type="region of interest" description="Disordered" evidence="2">
    <location>
        <begin position="625"/>
        <end position="723"/>
    </location>
</feature>
<evidence type="ECO:0000313" key="4">
    <source>
        <dbReference type="EMBL" id="KAF2666696.1"/>
    </source>
</evidence>
<dbReference type="InterPro" id="IPR036420">
    <property type="entry name" value="BRCT_dom_sf"/>
</dbReference>
<dbReference type="InterPro" id="IPR001357">
    <property type="entry name" value="BRCT_dom"/>
</dbReference>
<feature type="region of interest" description="Disordered" evidence="2">
    <location>
        <begin position="201"/>
        <end position="221"/>
    </location>
</feature>
<dbReference type="PROSITE" id="PS50172">
    <property type="entry name" value="BRCT"/>
    <property type="match status" value="4"/>
</dbReference>
<dbReference type="GO" id="GO:0007095">
    <property type="term" value="P:mitotic G2 DNA damage checkpoint signaling"/>
    <property type="evidence" value="ECO:0007669"/>
    <property type="project" value="TreeGrafter"/>
</dbReference>
<feature type="region of interest" description="Disordered" evidence="2">
    <location>
        <begin position="546"/>
        <end position="601"/>
    </location>
</feature>
<dbReference type="OrthoDB" id="251770at2759"/>
<dbReference type="Pfam" id="PF00533">
    <property type="entry name" value="BRCT"/>
    <property type="match status" value="2"/>
</dbReference>
<feature type="domain" description="BRCT" evidence="3">
    <location>
        <begin position="424"/>
        <end position="509"/>
    </location>
</feature>
<dbReference type="PANTHER" id="PTHR13561:SF20">
    <property type="entry name" value="DNA TOPOISOMERASE 2-BINDING PROTEIN 1"/>
    <property type="match status" value="1"/>
</dbReference>
<name>A0A6A6U4Y2_9PEZI</name>
<dbReference type="AlphaFoldDB" id="A0A6A6U4Y2"/>
<reference evidence="4" key="1">
    <citation type="journal article" date="2020" name="Stud. Mycol.">
        <title>101 Dothideomycetes genomes: a test case for predicting lifestyles and emergence of pathogens.</title>
        <authorList>
            <person name="Haridas S."/>
            <person name="Albert R."/>
            <person name="Binder M."/>
            <person name="Bloem J."/>
            <person name="Labutti K."/>
            <person name="Salamov A."/>
            <person name="Andreopoulos B."/>
            <person name="Baker S."/>
            <person name="Barry K."/>
            <person name="Bills G."/>
            <person name="Bluhm B."/>
            <person name="Cannon C."/>
            <person name="Castanera R."/>
            <person name="Culley D."/>
            <person name="Daum C."/>
            <person name="Ezra D."/>
            <person name="Gonzalez J."/>
            <person name="Henrissat B."/>
            <person name="Kuo A."/>
            <person name="Liang C."/>
            <person name="Lipzen A."/>
            <person name="Lutzoni F."/>
            <person name="Magnuson J."/>
            <person name="Mondo S."/>
            <person name="Nolan M."/>
            <person name="Ohm R."/>
            <person name="Pangilinan J."/>
            <person name="Park H.-J."/>
            <person name="Ramirez L."/>
            <person name="Alfaro M."/>
            <person name="Sun H."/>
            <person name="Tritt A."/>
            <person name="Yoshinaga Y."/>
            <person name="Zwiers L.-H."/>
            <person name="Turgeon B."/>
            <person name="Goodwin S."/>
            <person name="Spatafora J."/>
            <person name="Crous P."/>
            <person name="Grigoriev I."/>
        </authorList>
    </citation>
    <scope>NUCLEOTIDE SEQUENCE</scope>
    <source>
        <strain evidence="4">CBS 115976</strain>
    </source>
</reference>
<accession>A0A6A6U4Y2</accession>
<feature type="region of interest" description="Disordered" evidence="2">
    <location>
        <begin position="750"/>
        <end position="781"/>
    </location>
</feature>
<evidence type="ECO:0000256" key="1">
    <source>
        <dbReference type="ARBA" id="ARBA00022737"/>
    </source>
</evidence>
<feature type="domain" description="BRCT" evidence="3">
    <location>
        <begin position="312"/>
        <end position="412"/>
    </location>
</feature>
<dbReference type="EMBL" id="MU004238">
    <property type="protein sequence ID" value="KAF2666696.1"/>
    <property type="molecule type" value="Genomic_DNA"/>
</dbReference>
<feature type="domain" description="BRCT" evidence="3">
    <location>
        <begin position="102"/>
        <end position="192"/>
    </location>
</feature>
<proteinExistence type="predicted"/>
<dbReference type="SMART" id="SM00292">
    <property type="entry name" value="BRCT"/>
    <property type="match status" value="4"/>
</dbReference>
<dbReference type="GO" id="GO:0006270">
    <property type="term" value="P:DNA replication initiation"/>
    <property type="evidence" value="ECO:0007669"/>
    <property type="project" value="TreeGrafter"/>
</dbReference>
<keyword evidence="5" id="KW-1185">Reference proteome</keyword>
<dbReference type="CDD" id="cd18433">
    <property type="entry name" value="BRCT_Rad4_rpt3"/>
    <property type="match status" value="1"/>
</dbReference>
<keyword evidence="1" id="KW-0677">Repeat</keyword>
<dbReference type="Pfam" id="PF12738">
    <property type="entry name" value="PTCB-BRCT"/>
    <property type="match status" value="1"/>
</dbReference>
<feature type="domain" description="BRCT" evidence="3">
    <location>
        <begin position="7"/>
        <end position="80"/>
    </location>
</feature>
<feature type="compositionally biased region" description="Basic residues" evidence="2">
    <location>
        <begin position="771"/>
        <end position="781"/>
    </location>
</feature>
<dbReference type="Proteomes" id="UP000799302">
    <property type="component" value="Unassembled WGS sequence"/>
</dbReference>
<evidence type="ECO:0000259" key="3">
    <source>
        <dbReference type="PROSITE" id="PS50172"/>
    </source>
</evidence>
<organism evidence="4 5">
    <name type="scientific">Microthyrium microscopicum</name>
    <dbReference type="NCBI Taxonomy" id="703497"/>
    <lineage>
        <taxon>Eukaryota</taxon>
        <taxon>Fungi</taxon>
        <taxon>Dikarya</taxon>
        <taxon>Ascomycota</taxon>
        <taxon>Pezizomycotina</taxon>
        <taxon>Dothideomycetes</taxon>
        <taxon>Dothideomycetes incertae sedis</taxon>
        <taxon>Microthyriales</taxon>
        <taxon>Microthyriaceae</taxon>
        <taxon>Microthyrium</taxon>
    </lineage>
</organism>
<evidence type="ECO:0000313" key="5">
    <source>
        <dbReference type="Proteomes" id="UP000799302"/>
    </source>
</evidence>
<dbReference type="Gene3D" id="3.40.50.10190">
    <property type="entry name" value="BRCT domain"/>
    <property type="match status" value="4"/>
</dbReference>
<dbReference type="SUPFAM" id="SSF52113">
    <property type="entry name" value="BRCT domain"/>
    <property type="match status" value="4"/>
</dbReference>
<protein>
    <recommendedName>
        <fullName evidence="3">BRCT domain-containing protein</fullName>
    </recommendedName>
</protein>
<dbReference type="PANTHER" id="PTHR13561">
    <property type="entry name" value="DNA REPLICATION REGULATOR DPB11-RELATED"/>
    <property type="match status" value="1"/>
</dbReference>
<dbReference type="GO" id="GO:0033314">
    <property type="term" value="P:mitotic DNA replication checkpoint signaling"/>
    <property type="evidence" value="ECO:0007669"/>
    <property type="project" value="TreeGrafter"/>
</dbReference>
<feature type="compositionally biased region" description="Polar residues" evidence="2">
    <location>
        <begin position="694"/>
        <end position="712"/>
    </location>
</feature>
<feature type="compositionally biased region" description="Low complexity" evidence="2">
    <location>
        <begin position="633"/>
        <end position="644"/>
    </location>
</feature>
<dbReference type="InterPro" id="IPR059215">
    <property type="entry name" value="BRCT2_TopBP1-like"/>
</dbReference>
<feature type="compositionally biased region" description="Polar residues" evidence="2">
    <location>
        <begin position="646"/>
        <end position="659"/>
    </location>
</feature>
<gene>
    <name evidence="4" type="ORF">BT63DRAFT_415810</name>
</gene>
<evidence type="ECO:0000256" key="2">
    <source>
        <dbReference type="SAM" id="MobiDB-lite"/>
    </source>
</evidence>
<dbReference type="CDD" id="cd17731">
    <property type="entry name" value="BRCT_TopBP1_rpt2_like"/>
    <property type="match status" value="1"/>
</dbReference>
<sequence>MPVDQARGQAPLTGVVLCCSGLQTEERDRMHRIARELGAACTFDLTIENTHLVIGENKTLKYHYVAKERPDIKVVLPAFIDALLEVWKVNGKIDLPKFEGDHKAPALYGLSISLTGFTNTAEREQVISTIKSYGANYDGDLSRNTTTHLLARSATGKKYLMAPRWQIHAVSEEWLYDSIERGMALDEKLYDLQLPPTQRGKNAWNKNFVPTPPSPGKRARDEDAVAAASGRRKIRRTVSTKLSNHQEAIWADIAAMPIAERQINHWNSETFVEEPAALEQVLDQSKKAIDAPINVPNIAEDQASMRKVIPKSKGALFSGCTIYVHDFPAVKLIILQEYLTSNGATIITTNKFAEIDGDFVERNPYLLIPSDQPIDSLSPIPKPLRDIPRVIEWWVESCLQSKRLFSPAEHTFLRPFYQGKIPDFENVVVSSTGLEGIQRLQLSRVIALWGGTYQESLKKGLSILVSGTPTPKADRAAAAKRLNAPIVSLSWIWECMASNAMMPQEGYLISRPLSSRPKSQTGDGFATFETTKTLTLSTKDLERRISDQSKAARSEDNAQPRQTDRLPFLPDDDDGFAPPMMESPKPASDLHQQGAGSPSTLLKPTEELLSSARLKPTENIAPLQDITAEKLNSPSKASSPSKSPTELENSSAKSDQIQSALAAILEAKRALPRATDAEQDKMRRRKRSGLGRALSSNTDTGQTSTHGSPNKQQKPDTIPEAEVSAMMPSQALIYEDHETRARRQKIMAQIHSAGSPAQDGDVEIVAETVPAKRKTRGRKAK</sequence>
<feature type="compositionally biased region" description="Polar residues" evidence="2">
    <location>
        <begin position="590"/>
        <end position="601"/>
    </location>
</feature>
<feature type="compositionally biased region" description="Basic and acidic residues" evidence="2">
    <location>
        <begin position="546"/>
        <end position="564"/>
    </location>
</feature>